<accession>A0A0A2KR85</accession>
<feature type="signal peptide" evidence="1">
    <location>
        <begin position="1"/>
        <end position="17"/>
    </location>
</feature>
<proteinExistence type="predicted"/>
<dbReference type="Proteomes" id="UP000030104">
    <property type="component" value="Unassembled WGS sequence"/>
</dbReference>
<evidence type="ECO:0000256" key="1">
    <source>
        <dbReference type="SAM" id="SignalP"/>
    </source>
</evidence>
<gene>
    <name evidence="2" type="ORF">PITC_014180</name>
</gene>
<dbReference type="OMA" id="ANLPNAF"/>
<dbReference type="HOGENOM" id="CLU_1677619_0_0_1"/>
<keyword evidence="3" id="KW-1185">Reference proteome</keyword>
<feature type="chain" id="PRO_5001990368" evidence="1">
    <location>
        <begin position="18"/>
        <end position="162"/>
    </location>
</feature>
<reference evidence="2 3" key="1">
    <citation type="journal article" date="2015" name="Mol. Plant Microbe Interact.">
        <title>Genome, transcriptome, and functional analyses of Penicillium expansum provide new insights into secondary metabolism and pathogenicity.</title>
        <authorList>
            <person name="Ballester A.R."/>
            <person name="Marcet-Houben M."/>
            <person name="Levin E."/>
            <person name="Sela N."/>
            <person name="Selma-Lazaro C."/>
            <person name="Carmona L."/>
            <person name="Wisniewski M."/>
            <person name="Droby S."/>
            <person name="Gonzalez-Candelas L."/>
            <person name="Gabaldon T."/>
        </authorList>
    </citation>
    <scope>NUCLEOTIDE SEQUENCE [LARGE SCALE GENOMIC DNA]</scope>
    <source>
        <strain evidence="2 3">PHI-1</strain>
    </source>
</reference>
<evidence type="ECO:0000313" key="3">
    <source>
        <dbReference type="Proteomes" id="UP000030104"/>
    </source>
</evidence>
<dbReference type="OrthoDB" id="5430620at2759"/>
<name>A0A0A2KR85_PENIT</name>
<evidence type="ECO:0000313" key="2">
    <source>
        <dbReference type="EMBL" id="KGO69463.1"/>
    </source>
</evidence>
<dbReference type="EMBL" id="JQGA01001138">
    <property type="protein sequence ID" value="KGO69463.1"/>
    <property type="molecule type" value="Genomic_DNA"/>
</dbReference>
<protein>
    <submittedName>
        <fullName evidence="2">Uncharacterized protein</fullName>
    </submittedName>
</protein>
<dbReference type="PhylomeDB" id="A0A0A2KR85"/>
<organism evidence="2 3">
    <name type="scientific">Penicillium italicum</name>
    <name type="common">Blue mold</name>
    <dbReference type="NCBI Taxonomy" id="40296"/>
    <lineage>
        <taxon>Eukaryota</taxon>
        <taxon>Fungi</taxon>
        <taxon>Dikarya</taxon>
        <taxon>Ascomycota</taxon>
        <taxon>Pezizomycotina</taxon>
        <taxon>Eurotiomycetes</taxon>
        <taxon>Eurotiomycetidae</taxon>
        <taxon>Eurotiales</taxon>
        <taxon>Aspergillaceae</taxon>
        <taxon>Penicillium</taxon>
    </lineage>
</organism>
<keyword evidence="1" id="KW-0732">Signal</keyword>
<sequence>MKFSLATITAFVGAISAASLPNAFTLVAEGGDTVLTDGQYAYIGANTTDHEILILRGGNPNGLVSFTSKNGVPTAFQNLYIVENTVLPLGLTVPHSGAVPEDGNITGFGVNDQGLFTHGDKSWFAVDGYGDSEAKTIYWYGGHSSTYRTENLYVKELKNYLD</sequence>
<comment type="caution">
    <text evidence="2">The sequence shown here is derived from an EMBL/GenBank/DDBJ whole genome shotgun (WGS) entry which is preliminary data.</text>
</comment>
<dbReference type="AlphaFoldDB" id="A0A0A2KR85"/>